<name>A0A161TAT1_9BACI</name>
<evidence type="ECO:0000256" key="1">
    <source>
        <dbReference type="SAM" id="SignalP"/>
    </source>
</evidence>
<dbReference type="OrthoDB" id="9887614at2"/>
<feature type="signal peptide" evidence="1">
    <location>
        <begin position="1"/>
        <end position="15"/>
    </location>
</feature>
<dbReference type="Proteomes" id="UP000076510">
    <property type="component" value="Unassembled WGS sequence"/>
</dbReference>
<dbReference type="RefSeq" id="WP_063190829.1">
    <property type="nucleotide sequence ID" value="NZ_JBLGCT010000001.1"/>
</dbReference>
<accession>A0A161TAT1</accession>
<feature type="chain" id="PRO_5039222309" evidence="1">
    <location>
        <begin position="16"/>
        <end position="165"/>
    </location>
</feature>
<dbReference type="AlphaFoldDB" id="A0A161TAT1"/>
<evidence type="ECO:0000313" key="2">
    <source>
        <dbReference type="EMBL" id="KZE50853.1"/>
    </source>
</evidence>
<sequence length="165" mass="18942">MKKLFLACLATMVLAGCSVDYTFFTYKSQKELIAFINEDLVELGSMEADARKSMIEASKGPNKDLDQVVAAIENDAIPGYEDILDQIDSWTYKKSEMKKLVKETREAEELYLEFLHKRKDALEATDDSLMEESDDLLADYNKKVTTLNKHIEELAEDWEVELKDQ</sequence>
<keyword evidence="1" id="KW-0732">Signal</keyword>
<gene>
    <name evidence="2" type="ORF">AV649_15850</name>
</gene>
<dbReference type="EMBL" id="LQQY01000009">
    <property type="protein sequence ID" value="KZE50853.1"/>
    <property type="molecule type" value="Genomic_DNA"/>
</dbReference>
<comment type="caution">
    <text evidence="2">The sequence shown here is derived from an EMBL/GenBank/DDBJ whole genome shotgun (WGS) entry which is preliminary data.</text>
</comment>
<proteinExistence type="predicted"/>
<protein>
    <submittedName>
        <fullName evidence="2">Uncharacterized protein</fullName>
    </submittedName>
</protein>
<reference evidence="3" key="1">
    <citation type="submission" date="2016-01" db="EMBL/GenBank/DDBJ databases">
        <title>Whole genome sequencing of Bhargavaea cecembensis T14.</title>
        <authorList>
            <person name="Hong K.W."/>
        </authorList>
    </citation>
    <scope>NUCLEOTIDE SEQUENCE [LARGE SCALE GENOMIC DNA]</scope>
    <source>
        <strain evidence="3">M19</strain>
    </source>
</reference>
<organism evidence="2 3">
    <name type="scientific">Rossellomorea marisflavi</name>
    <dbReference type="NCBI Taxonomy" id="189381"/>
    <lineage>
        <taxon>Bacteria</taxon>
        <taxon>Bacillati</taxon>
        <taxon>Bacillota</taxon>
        <taxon>Bacilli</taxon>
        <taxon>Bacillales</taxon>
        <taxon>Bacillaceae</taxon>
        <taxon>Rossellomorea</taxon>
    </lineage>
</organism>
<evidence type="ECO:0000313" key="3">
    <source>
        <dbReference type="Proteomes" id="UP000076510"/>
    </source>
</evidence>
<dbReference type="PROSITE" id="PS51257">
    <property type="entry name" value="PROKAR_LIPOPROTEIN"/>
    <property type="match status" value="1"/>
</dbReference>